<feature type="compositionally biased region" description="Acidic residues" evidence="1">
    <location>
        <begin position="100"/>
        <end position="109"/>
    </location>
</feature>
<keyword evidence="5" id="KW-1185">Reference proteome</keyword>
<dbReference type="SUPFAM" id="SSF103473">
    <property type="entry name" value="MFS general substrate transporter"/>
    <property type="match status" value="1"/>
</dbReference>
<feature type="region of interest" description="Disordered" evidence="1">
    <location>
        <begin position="75"/>
        <end position="133"/>
    </location>
</feature>
<proteinExistence type="predicted"/>
<dbReference type="InterPro" id="IPR036259">
    <property type="entry name" value="MFS_trans_sf"/>
</dbReference>
<dbReference type="Pfam" id="PF14342">
    <property type="entry name" value="DUF4396"/>
    <property type="match status" value="1"/>
</dbReference>
<feature type="transmembrane region" description="Helical" evidence="2">
    <location>
        <begin position="7"/>
        <end position="29"/>
    </location>
</feature>
<dbReference type="InterPro" id="IPR025509">
    <property type="entry name" value="DUF4396"/>
</dbReference>
<feature type="transmembrane region" description="Helical" evidence="2">
    <location>
        <begin position="219"/>
        <end position="240"/>
    </location>
</feature>
<keyword evidence="2" id="KW-0812">Transmembrane</keyword>
<comment type="caution">
    <text evidence="4">The sequence shown here is derived from an EMBL/GenBank/DDBJ whole genome shotgun (WGS) entry which is preliminary data.</text>
</comment>
<name>A0ABR4A2G0_9LECA</name>
<evidence type="ECO:0000256" key="1">
    <source>
        <dbReference type="SAM" id="MobiDB-lite"/>
    </source>
</evidence>
<evidence type="ECO:0000259" key="3">
    <source>
        <dbReference type="Pfam" id="PF14342"/>
    </source>
</evidence>
<reference evidence="4 5" key="1">
    <citation type="submission" date="2024-09" db="EMBL/GenBank/DDBJ databases">
        <title>Rethinking Asexuality: The Enigmatic Case of Functional Sexual Genes in Lepraria (Stereocaulaceae).</title>
        <authorList>
            <person name="Doellman M."/>
            <person name="Sun Y."/>
            <person name="Barcenas-Pena A."/>
            <person name="Lumbsch H.T."/>
            <person name="Grewe F."/>
        </authorList>
    </citation>
    <scope>NUCLEOTIDE SEQUENCE [LARGE SCALE GENOMIC DNA]</scope>
    <source>
        <strain evidence="4 5">Mercado 3170</strain>
    </source>
</reference>
<accession>A0ABR4A2G0</accession>
<evidence type="ECO:0000313" key="5">
    <source>
        <dbReference type="Proteomes" id="UP001590950"/>
    </source>
</evidence>
<feature type="transmembrane region" description="Helical" evidence="2">
    <location>
        <begin position="41"/>
        <end position="64"/>
    </location>
</feature>
<evidence type="ECO:0000256" key="2">
    <source>
        <dbReference type="SAM" id="Phobius"/>
    </source>
</evidence>
<feature type="transmembrane region" description="Helical" evidence="2">
    <location>
        <begin position="252"/>
        <end position="275"/>
    </location>
</feature>
<dbReference type="Proteomes" id="UP001590950">
    <property type="component" value="Unassembled WGS sequence"/>
</dbReference>
<keyword evidence="2" id="KW-0472">Membrane</keyword>
<feature type="transmembrane region" description="Helical" evidence="2">
    <location>
        <begin position="180"/>
        <end position="199"/>
    </location>
</feature>
<feature type="domain" description="DUF4396" evidence="3">
    <location>
        <begin position="140"/>
        <end position="280"/>
    </location>
</feature>
<feature type="transmembrane region" description="Helical" evidence="2">
    <location>
        <begin position="139"/>
        <end position="160"/>
    </location>
</feature>
<feature type="compositionally biased region" description="Basic and acidic residues" evidence="1">
    <location>
        <begin position="110"/>
        <end position="133"/>
    </location>
</feature>
<dbReference type="EMBL" id="JBEFKJ010000040">
    <property type="protein sequence ID" value="KAL2037523.1"/>
    <property type="molecule type" value="Genomic_DNA"/>
</dbReference>
<evidence type="ECO:0000313" key="4">
    <source>
        <dbReference type="EMBL" id="KAL2037523.1"/>
    </source>
</evidence>
<protein>
    <recommendedName>
        <fullName evidence="3">DUF4396 domain-containing protein</fullName>
    </recommendedName>
</protein>
<organism evidence="4 5">
    <name type="scientific">Stereocaulon virgatum</name>
    <dbReference type="NCBI Taxonomy" id="373712"/>
    <lineage>
        <taxon>Eukaryota</taxon>
        <taxon>Fungi</taxon>
        <taxon>Dikarya</taxon>
        <taxon>Ascomycota</taxon>
        <taxon>Pezizomycotina</taxon>
        <taxon>Lecanoromycetes</taxon>
        <taxon>OSLEUM clade</taxon>
        <taxon>Lecanoromycetidae</taxon>
        <taxon>Lecanorales</taxon>
        <taxon>Lecanorineae</taxon>
        <taxon>Stereocaulaceae</taxon>
        <taxon>Stereocaulon</taxon>
    </lineage>
</organism>
<gene>
    <name evidence="4" type="ORF">N7G274_009804</name>
</gene>
<sequence length="284" mass="31729">MAYTPPLALTIVSSISIGVAAIFSAWILFDIIVRRGWRSMMAIMIPVYVINALYLWPITVWTYLKYGRPVKPKQRESVPSHCAHHPPHAAAGGEEKADPADPESQDSDASEGHHEGHQTAGGHSKEGGHQHSSSERPMFATITVAVCHCGAGCVLGDIVGEWLVYGTGATINGRMLWVEYLVDFGFAIAFGIFFQYFSIAPMAGEYGPKTLYRAAKADFLSLTFFEIGLFGWMAIFQIAIFNWRIEMNTVTYWWMMQIGMFLGHWTAFPINWWLIKANIKEPCA</sequence>
<keyword evidence="2" id="KW-1133">Transmembrane helix</keyword>